<accession>A0A918P4Z6</accession>
<sequence>MTTRFAAGAAMALVWPALSCAVTFETDALRGSVDSTITLGFAARTDARDCRFIGQDNGGCGPDPELNFLNGDDGDRNYNRGDLFSLYLKGLHELSVKTLDGASGALVRASWLHDWRAGKTRAIPLASDARRQIVTRTELLDAFVFHQTELAGHRVQWRLGNQVVSWGEDLFILGGVNTINAIDSQRAHLPGTPVKEILRPAPMLALNGDLGAGWSAEAYWQFKWNSWRMDPAGSYFSTMDTVGKGARGIYFGNSLSAQLGPDIGAGLATPDIPGGKPFFPYAGENRPGARDRQYGMALRYKPDDAGSELAFYYLRYNDKMPQVGFRQFGKDPVFGLPQGEIFMNWGTRRELFGLSGHTSLGDLALGSELSYRPRDSVGIVAPVDPLGRASFTSPGYATERKWQWNVSAVYSATPSNSLSGLVSLLGASQVDLSAEAAVVHYPGLNPAPYTPDAPVHWDFSRGGKAYFVPYPRGASVSKTSWGYVLQVSPQYPGIFGSNLTFTPELSVSHDVKGISPNTIPFVAGRKAATLNLNLSRTSQWKASLGYTTFWGGGLNNPLSDRDFVSASFSVNF</sequence>
<dbReference type="Proteomes" id="UP000645257">
    <property type="component" value="Unassembled WGS sequence"/>
</dbReference>
<feature type="chain" id="PRO_5037297667" description="DUF1302 domain-containing protein" evidence="1">
    <location>
        <begin position="22"/>
        <end position="572"/>
    </location>
</feature>
<gene>
    <name evidence="2" type="ORF">GCM10011289_29270</name>
</gene>
<organism evidence="2 3">
    <name type="scientific">Paludibacterium paludis</name>
    <dbReference type="NCBI Taxonomy" id="1225769"/>
    <lineage>
        <taxon>Bacteria</taxon>
        <taxon>Pseudomonadati</taxon>
        <taxon>Pseudomonadota</taxon>
        <taxon>Betaproteobacteria</taxon>
        <taxon>Neisseriales</taxon>
        <taxon>Chromobacteriaceae</taxon>
        <taxon>Paludibacterium</taxon>
    </lineage>
</organism>
<reference evidence="2" key="1">
    <citation type="journal article" date="2014" name="Int. J. Syst. Evol. Microbiol.">
        <title>Complete genome sequence of Corynebacterium casei LMG S-19264T (=DSM 44701T), isolated from a smear-ripened cheese.</title>
        <authorList>
            <consortium name="US DOE Joint Genome Institute (JGI-PGF)"/>
            <person name="Walter F."/>
            <person name="Albersmeier A."/>
            <person name="Kalinowski J."/>
            <person name="Ruckert C."/>
        </authorList>
    </citation>
    <scope>NUCLEOTIDE SEQUENCE</scope>
    <source>
        <strain evidence="2">KCTC 32182</strain>
    </source>
</reference>
<name>A0A918P4Z6_9NEIS</name>
<evidence type="ECO:0008006" key="4">
    <source>
        <dbReference type="Google" id="ProtNLM"/>
    </source>
</evidence>
<comment type="caution">
    <text evidence="2">The sequence shown here is derived from an EMBL/GenBank/DDBJ whole genome shotgun (WGS) entry which is preliminary data.</text>
</comment>
<dbReference type="RefSeq" id="WP_189535652.1">
    <property type="nucleotide sequence ID" value="NZ_BMYX01000019.1"/>
</dbReference>
<feature type="signal peptide" evidence="1">
    <location>
        <begin position="1"/>
        <end position="21"/>
    </location>
</feature>
<dbReference type="EMBL" id="BMYX01000019">
    <property type="protein sequence ID" value="GGY23744.1"/>
    <property type="molecule type" value="Genomic_DNA"/>
</dbReference>
<proteinExistence type="predicted"/>
<dbReference type="AlphaFoldDB" id="A0A918P4Z6"/>
<reference evidence="2" key="2">
    <citation type="submission" date="2020-09" db="EMBL/GenBank/DDBJ databases">
        <authorList>
            <person name="Sun Q."/>
            <person name="Kim S."/>
        </authorList>
    </citation>
    <scope>NUCLEOTIDE SEQUENCE</scope>
    <source>
        <strain evidence="2">KCTC 32182</strain>
    </source>
</reference>
<dbReference type="Pfam" id="PF06980">
    <property type="entry name" value="DUF1302"/>
    <property type="match status" value="1"/>
</dbReference>
<evidence type="ECO:0000313" key="2">
    <source>
        <dbReference type="EMBL" id="GGY23744.1"/>
    </source>
</evidence>
<evidence type="ECO:0000313" key="3">
    <source>
        <dbReference type="Proteomes" id="UP000645257"/>
    </source>
</evidence>
<dbReference type="InterPro" id="IPR010727">
    <property type="entry name" value="DUF1302"/>
</dbReference>
<evidence type="ECO:0000256" key="1">
    <source>
        <dbReference type="SAM" id="SignalP"/>
    </source>
</evidence>
<protein>
    <recommendedName>
        <fullName evidence="4">DUF1302 domain-containing protein</fullName>
    </recommendedName>
</protein>
<dbReference type="SUPFAM" id="SSF56935">
    <property type="entry name" value="Porins"/>
    <property type="match status" value="1"/>
</dbReference>
<keyword evidence="1" id="KW-0732">Signal</keyword>
<keyword evidence="3" id="KW-1185">Reference proteome</keyword>